<dbReference type="PROSITE" id="PS00107">
    <property type="entry name" value="PROTEIN_KINASE_ATP"/>
    <property type="match status" value="1"/>
</dbReference>
<evidence type="ECO:0000256" key="13">
    <source>
        <dbReference type="ARBA" id="ARBA00022840"/>
    </source>
</evidence>
<dbReference type="Gene3D" id="3.30.1490.310">
    <property type="match status" value="1"/>
</dbReference>
<dbReference type="FunFam" id="3.80.10.10:FF:000095">
    <property type="entry name" value="LRR receptor-like serine/threonine-protein kinase GSO1"/>
    <property type="match status" value="3"/>
</dbReference>
<dbReference type="Gene3D" id="1.10.510.10">
    <property type="entry name" value="Transferase(Phosphotransferase) domain 1"/>
    <property type="match status" value="1"/>
</dbReference>
<comment type="subcellular location">
    <subcellularLocation>
        <location evidence="1">Cell membrane</location>
        <topology evidence="1">Single-pass type I membrane protein</topology>
    </subcellularLocation>
</comment>
<keyword evidence="14 21" id="KW-1133">Transmembrane helix</keyword>
<proteinExistence type="inferred from homology"/>
<evidence type="ECO:0000256" key="17">
    <source>
        <dbReference type="ARBA" id="ARBA00023180"/>
    </source>
</evidence>
<evidence type="ECO:0000256" key="9">
    <source>
        <dbReference type="ARBA" id="ARBA00022729"/>
    </source>
</evidence>
<feature type="binding site" evidence="20">
    <location>
        <position position="868"/>
    </location>
    <ligand>
        <name>ATP</name>
        <dbReference type="ChEBI" id="CHEBI:30616"/>
    </ligand>
</feature>
<evidence type="ECO:0000256" key="20">
    <source>
        <dbReference type="PROSITE-ProRule" id="PRU10141"/>
    </source>
</evidence>
<dbReference type="Gramene" id="OMO60787">
    <property type="protein sequence ID" value="OMO60787"/>
    <property type="gene ID" value="CCACVL1_23875"/>
</dbReference>
<dbReference type="SMART" id="SM00369">
    <property type="entry name" value="LRR_TYP"/>
    <property type="match status" value="8"/>
</dbReference>
<dbReference type="OrthoDB" id="2015831at2759"/>
<evidence type="ECO:0000313" key="24">
    <source>
        <dbReference type="EMBL" id="OMO60787.1"/>
    </source>
</evidence>
<dbReference type="PROSITE" id="PS50011">
    <property type="entry name" value="PROTEIN_KINASE_DOM"/>
    <property type="match status" value="1"/>
</dbReference>
<dbReference type="SUPFAM" id="SSF56112">
    <property type="entry name" value="Protein kinase-like (PK-like)"/>
    <property type="match status" value="1"/>
</dbReference>
<evidence type="ECO:0000256" key="3">
    <source>
        <dbReference type="ARBA" id="ARBA00012513"/>
    </source>
</evidence>
<evidence type="ECO:0000256" key="2">
    <source>
        <dbReference type="ARBA" id="ARBA00008684"/>
    </source>
</evidence>
<keyword evidence="13 20" id="KW-0067">ATP-binding</keyword>
<dbReference type="InterPro" id="IPR013210">
    <property type="entry name" value="LRR_N_plant-typ"/>
</dbReference>
<keyword evidence="12" id="KW-0418">Kinase</keyword>
<keyword evidence="25" id="KW-1185">Reference proteome</keyword>
<feature type="chain" id="PRO_5013181520" description="non-specific serine/threonine protein kinase" evidence="22">
    <location>
        <begin position="26"/>
        <end position="1136"/>
    </location>
</feature>
<dbReference type="EMBL" id="AWWV01013642">
    <property type="protein sequence ID" value="OMO60787.1"/>
    <property type="molecule type" value="Genomic_DNA"/>
</dbReference>
<protein>
    <recommendedName>
        <fullName evidence="3">non-specific serine/threonine protein kinase</fullName>
        <ecNumber evidence="3">2.7.11.1</ecNumber>
    </recommendedName>
</protein>
<comment type="catalytic activity">
    <reaction evidence="18">
        <text>L-threonyl-[protein] + ATP = O-phospho-L-threonyl-[protein] + ADP + H(+)</text>
        <dbReference type="Rhea" id="RHEA:46608"/>
        <dbReference type="Rhea" id="RHEA-COMP:11060"/>
        <dbReference type="Rhea" id="RHEA-COMP:11605"/>
        <dbReference type="ChEBI" id="CHEBI:15378"/>
        <dbReference type="ChEBI" id="CHEBI:30013"/>
        <dbReference type="ChEBI" id="CHEBI:30616"/>
        <dbReference type="ChEBI" id="CHEBI:61977"/>
        <dbReference type="ChEBI" id="CHEBI:456216"/>
        <dbReference type="EC" id="2.7.11.1"/>
    </reaction>
</comment>
<dbReference type="InterPro" id="IPR017441">
    <property type="entry name" value="Protein_kinase_ATP_BS"/>
</dbReference>
<dbReference type="InterPro" id="IPR032675">
    <property type="entry name" value="LRR_dom_sf"/>
</dbReference>
<dbReference type="PRINTS" id="PR00019">
    <property type="entry name" value="LEURICHRPT"/>
</dbReference>
<dbReference type="Pfam" id="PF13855">
    <property type="entry name" value="LRR_8"/>
    <property type="match status" value="3"/>
</dbReference>
<organism evidence="24 25">
    <name type="scientific">Corchorus capsularis</name>
    <name type="common">Jute</name>
    <dbReference type="NCBI Taxonomy" id="210143"/>
    <lineage>
        <taxon>Eukaryota</taxon>
        <taxon>Viridiplantae</taxon>
        <taxon>Streptophyta</taxon>
        <taxon>Embryophyta</taxon>
        <taxon>Tracheophyta</taxon>
        <taxon>Spermatophyta</taxon>
        <taxon>Magnoliopsida</taxon>
        <taxon>eudicotyledons</taxon>
        <taxon>Gunneridae</taxon>
        <taxon>Pentapetalae</taxon>
        <taxon>rosids</taxon>
        <taxon>malvids</taxon>
        <taxon>Malvales</taxon>
        <taxon>Malvaceae</taxon>
        <taxon>Grewioideae</taxon>
        <taxon>Apeibeae</taxon>
        <taxon>Corchorus</taxon>
    </lineage>
</organism>
<dbReference type="Pfam" id="PF08263">
    <property type="entry name" value="LRRNT_2"/>
    <property type="match status" value="1"/>
</dbReference>
<evidence type="ECO:0000256" key="16">
    <source>
        <dbReference type="ARBA" id="ARBA00023170"/>
    </source>
</evidence>
<dbReference type="FunFam" id="1.10.510.10:FF:000526">
    <property type="entry name" value="serine/threonine-protein kinase BRI1-like 2"/>
    <property type="match status" value="1"/>
</dbReference>
<evidence type="ECO:0000256" key="15">
    <source>
        <dbReference type="ARBA" id="ARBA00023136"/>
    </source>
</evidence>
<dbReference type="GO" id="GO:0005886">
    <property type="term" value="C:plasma membrane"/>
    <property type="evidence" value="ECO:0007669"/>
    <property type="project" value="UniProtKB-SubCell"/>
</dbReference>
<keyword evidence="15 21" id="KW-0472">Membrane</keyword>
<dbReference type="FunFam" id="3.30.200.20:FF:000150">
    <property type="entry name" value="serine/threonine-protein kinase BRI1-like 2"/>
    <property type="match status" value="1"/>
</dbReference>
<evidence type="ECO:0000256" key="14">
    <source>
        <dbReference type="ARBA" id="ARBA00022989"/>
    </source>
</evidence>
<keyword evidence="4" id="KW-1003">Cell membrane</keyword>
<dbReference type="PANTHER" id="PTHR48053">
    <property type="entry name" value="LEUCINE RICH REPEAT FAMILY PROTEIN, EXPRESSED"/>
    <property type="match status" value="1"/>
</dbReference>
<feature type="transmembrane region" description="Helical" evidence="21">
    <location>
        <begin position="754"/>
        <end position="778"/>
    </location>
</feature>
<dbReference type="PANTHER" id="PTHR48053:SF55">
    <property type="entry name" value="SERINE_THREONINE-PROTEIN KINASE BRI1-LIKE 2"/>
    <property type="match status" value="1"/>
</dbReference>
<evidence type="ECO:0000256" key="4">
    <source>
        <dbReference type="ARBA" id="ARBA00022475"/>
    </source>
</evidence>
<evidence type="ECO:0000256" key="12">
    <source>
        <dbReference type="ARBA" id="ARBA00022777"/>
    </source>
</evidence>
<evidence type="ECO:0000259" key="23">
    <source>
        <dbReference type="PROSITE" id="PS50011"/>
    </source>
</evidence>
<keyword evidence="6" id="KW-0433">Leucine-rich repeat</keyword>
<reference evidence="24 25" key="1">
    <citation type="submission" date="2013-09" db="EMBL/GenBank/DDBJ databases">
        <title>Corchorus capsularis genome sequencing.</title>
        <authorList>
            <person name="Alam M."/>
            <person name="Haque M.S."/>
            <person name="Islam M.S."/>
            <person name="Emdad E.M."/>
            <person name="Islam M.M."/>
            <person name="Ahmed B."/>
            <person name="Halim A."/>
            <person name="Hossen Q.M.M."/>
            <person name="Hossain M.Z."/>
            <person name="Ahmed R."/>
            <person name="Khan M.M."/>
            <person name="Islam R."/>
            <person name="Rashid M.M."/>
            <person name="Khan S.A."/>
            <person name="Rahman M.S."/>
            <person name="Alam M."/>
        </authorList>
    </citation>
    <scope>NUCLEOTIDE SEQUENCE [LARGE SCALE GENOMIC DNA]</scope>
    <source>
        <strain evidence="25">cv. CVL-1</strain>
        <tissue evidence="24">Whole seedling</tissue>
    </source>
</reference>
<dbReference type="SUPFAM" id="SSF52047">
    <property type="entry name" value="RNI-like"/>
    <property type="match status" value="1"/>
</dbReference>
<keyword evidence="11 20" id="KW-0547">Nucleotide-binding</keyword>
<dbReference type="InterPro" id="IPR051716">
    <property type="entry name" value="Plant_RL_S/T_kinase"/>
</dbReference>
<evidence type="ECO:0000313" key="25">
    <source>
        <dbReference type="Proteomes" id="UP000188268"/>
    </source>
</evidence>
<keyword evidence="17" id="KW-0325">Glycoprotein</keyword>
<dbReference type="InterPro" id="IPR001245">
    <property type="entry name" value="Ser-Thr/Tyr_kinase_cat_dom"/>
</dbReference>
<evidence type="ECO:0000256" key="11">
    <source>
        <dbReference type="ARBA" id="ARBA00022741"/>
    </source>
</evidence>
<evidence type="ECO:0000256" key="1">
    <source>
        <dbReference type="ARBA" id="ARBA00004251"/>
    </source>
</evidence>
<dbReference type="InterPro" id="IPR000719">
    <property type="entry name" value="Prot_kinase_dom"/>
</dbReference>
<dbReference type="Gene3D" id="3.80.10.10">
    <property type="entry name" value="Ribonuclease Inhibitor"/>
    <property type="match status" value="1"/>
</dbReference>
<keyword evidence="8 21" id="KW-0812">Transmembrane</keyword>
<keyword evidence="9 22" id="KW-0732">Signal</keyword>
<dbReference type="InterPro" id="IPR001611">
    <property type="entry name" value="Leu-rich_rpt"/>
</dbReference>
<dbReference type="AlphaFoldDB" id="A0A1R3GRW2"/>
<comment type="caution">
    <text evidence="24">The sequence shown here is derived from an EMBL/GenBank/DDBJ whole genome shotgun (WGS) entry which is preliminary data.</text>
</comment>
<accession>A0A1R3GRW2</accession>
<keyword evidence="16" id="KW-0675">Receptor</keyword>
<dbReference type="Pfam" id="PF00560">
    <property type="entry name" value="LRR_1"/>
    <property type="match status" value="6"/>
</dbReference>
<feature type="domain" description="Protein kinase" evidence="23">
    <location>
        <begin position="839"/>
        <end position="1125"/>
    </location>
</feature>
<dbReference type="STRING" id="210143.A0A1R3GRW2"/>
<dbReference type="Pfam" id="PF20141">
    <property type="entry name" value="Island"/>
    <property type="match status" value="1"/>
</dbReference>
<dbReference type="FunFam" id="3.80.10.10:FF:000815">
    <property type="entry name" value="serine/threonine-protein kinase BRI1-like 2"/>
    <property type="match status" value="1"/>
</dbReference>
<gene>
    <name evidence="24" type="ORF">CCACVL1_23875</name>
</gene>
<dbReference type="SUPFAM" id="SSF52058">
    <property type="entry name" value="L domain-like"/>
    <property type="match status" value="2"/>
</dbReference>
<dbReference type="EC" id="2.7.11.1" evidence="3"/>
<dbReference type="InterPro" id="IPR008271">
    <property type="entry name" value="Ser/Thr_kinase_AS"/>
</dbReference>
<evidence type="ECO:0000256" key="19">
    <source>
        <dbReference type="ARBA" id="ARBA00048679"/>
    </source>
</evidence>
<evidence type="ECO:0000256" key="8">
    <source>
        <dbReference type="ARBA" id="ARBA00022692"/>
    </source>
</evidence>
<dbReference type="InterPro" id="IPR011009">
    <property type="entry name" value="Kinase-like_dom_sf"/>
</dbReference>
<comment type="catalytic activity">
    <reaction evidence="19">
        <text>L-seryl-[protein] + ATP = O-phospho-L-seryl-[protein] + ADP + H(+)</text>
        <dbReference type="Rhea" id="RHEA:17989"/>
        <dbReference type="Rhea" id="RHEA-COMP:9863"/>
        <dbReference type="Rhea" id="RHEA-COMP:11604"/>
        <dbReference type="ChEBI" id="CHEBI:15378"/>
        <dbReference type="ChEBI" id="CHEBI:29999"/>
        <dbReference type="ChEBI" id="CHEBI:30616"/>
        <dbReference type="ChEBI" id="CHEBI:83421"/>
        <dbReference type="ChEBI" id="CHEBI:456216"/>
        <dbReference type="EC" id="2.7.11.1"/>
    </reaction>
</comment>
<dbReference type="GO" id="GO:0004674">
    <property type="term" value="F:protein serine/threonine kinase activity"/>
    <property type="evidence" value="ECO:0007669"/>
    <property type="project" value="UniProtKB-KW"/>
</dbReference>
<evidence type="ECO:0000256" key="18">
    <source>
        <dbReference type="ARBA" id="ARBA00047899"/>
    </source>
</evidence>
<evidence type="ECO:0000256" key="10">
    <source>
        <dbReference type="ARBA" id="ARBA00022737"/>
    </source>
</evidence>
<dbReference type="PROSITE" id="PS00108">
    <property type="entry name" value="PROTEIN_KINASE_ST"/>
    <property type="match status" value="1"/>
</dbReference>
<dbReference type="PROSITE" id="PS51450">
    <property type="entry name" value="LRR"/>
    <property type="match status" value="1"/>
</dbReference>
<evidence type="ECO:0000256" key="21">
    <source>
        <dbReference type="SAM" id="Phobius"/>
    </source>
</evidence>
<evidence type="ECO:0000256" key="22">
    <source>
        <dbReference type="SAM" id="SignalP"/>
    </source>
</evidence>
<dbReference type="Pfam" id="PF07714">
    <property type="entry name" value="PK_Tyr_Ser-Thr"/>
    <property type="match status" value="1"/>
</dbReference>
<dbReference type="GO" id="GO:0005524">
    <property type="term" value="F:ATP binding"/>
    <property type="evidence" value="ECO:0007669"/>
    <property type="project" value="UniProtKB-UniRule"/>
</dbReference>
<dbReference type="InterPro" id="IPR003591">
    <property type="entry name" value="Leu-rich_rpt_typical-subtyp"/>
</dbReference>
<evidence type="ECO:0000256" key="6">
    <source>
        <dbReference type="ARBA" id="ARBA00022614"/>
    </source>
</evidence>
<dbReference type="Proteomes" id="UP000188268">
    <property type="component" value="Unassembled WGS sequence"/>
</dbReference>
<evidence type="ECO:0000256" key="7">
    <source>
        <dbReference type="ARBA" id="ARBA00022679"/>
    </source>
</evidence>
<comment type="similarity">
    <text evidence="2">Belongs to the protein kinase superfamily. Ser/Thr protein kinase family.</text>
</comment>
<name>A0A1R3GRW2_COCAP</name>
<keyword evidence="5" id="KW-0723">Serine/threonine-protein kinase</keyword>
<dbReference type="InterPro" id="IPR045381">
    <property type="entry name" value="BRI1_island_dom"/>
</dbReference>
<feature type="signal peptide" evidence="22">
    <location>
        <begin position="1"/>
        <end position="25"/>
    </location>
</feature>
<dbReference type="OMA" id="DGFLACY"/>
<evidence type="ECO:0000256" key="5">
    <source>
        <dbReference type="ARBA" id="ARBA00022527"/>
    </source>
</evidence>
<dbReference type="Gene3D" id="3.30.200.20">
    <property type="entry name" value="Phosphorylase Kinase, domain 1"/>
    <property type="match status" value="1"/>
</dbReference>
<dbReference type="CDD" id="cd14066">
    <property type="entry name" value="STKc_IRAK"/>
    <property type="match status" value="1"/>
</dbReference>
<keyword evidence="7" id="KW-0808">Transferase</keyword>
<dbReference type="SMART" id="SM00220">
    <property type="entry name" value="S_TKc"/>
    <property type="match status" value="1"/>
</dbReference>
<sequence>MEISNNPVQLFYLTLVFTLYISVSAANDQTTAIPSIKTDAVALLAFKKMIENDPTGVLSNWKLEKNPCSWYGVSCTSGRVTQLELNQCSLSGTIFFNPLASLDMLSSLSLSANFFTVNSTTLLLLPYGLKRLDLSGSGLVGLVPDKLFTKLPNLEYVDFSHNNLTGPLPENLLSKNSDKLQVLDLSYNNITGSISNLISENSCNSLLLLDLSENHIVGSIPVFLSNCTKLTTLNLALNSLSGEVPNSSGALENLQRLDLSNNHLTGWIPSELGNACESLLEIKLSNNNFSGPVPFTFSSCSYLQVLDLSNNNLTGPFPDSILQNLGSLEQLLLSSNTISGSFPSSISYCKRLRVADLSSNKFSGIIPPDICPGAIALEELRIPDNLISGQIPPQLSQCPNLKTIDFSLNYLNGSIPAEFGALQNLEQLIAWFNDLGGEIPKELGKCKNLKDLILNNNRLSGEIPVEIFNCSNLEWISLTSNEITGSIPREFGLLSRLAVLQLANNSLSGEIPGELGNCTSLVWLDLNSNKLTGEIPPRLGRQLGAKSLSGILSGNTLVFVRNVGNSCKGVGGLLEFAGIRPERLLQIPNLKSCDFTRMYSGPVLSLFTQYQTLEYLDLSYNQLRGKIPEEIGEMVALQVLELAHNQLSGEIPASLGQLRNLGVFDASHNRLQGQIPESFSNLSFLVQIDLSYNELTGPIPQRGQLSTLPATQYANNPGLCGVPLPECRNGNNQAAPNSALNGGKGGRKPAAASWANSIVLGILISIASICILIVWAIAMRSRRKEAEEVKMLNRLQAAHAATTWKIEKEKEPLSINVATFQRQLRKLKFSTLIEATNGFSAASLIGSGGFGEVFKATLKDGSSVAIKKLIRLSCQGDREFMAEMETLGKIKHRNLVPLLGYCMVGEERLLVYEYMEYGSLEEMLHGRAKARDRRILTWEERKKIARGAAKGLCFLHHNCIPHIIHRDMKSSNVLLDHELEARVSDFGMARLISALDTHLSVSTLAGTPGYVPPEYYQSFRCTAKGDVYSFGVVLLELLTGKRPTDKEDFGDTNLVGWVKMKVREQKQIEVIDPDILLVNKGTDEAEAEEVKEMMRYLEISLQCVDDFPSKRPNMLNVVALLRELMPGSANGSSNSA</sequence>
<keyword evidence="10" id="KW-0677">Repeat</keyword>